<feature type="domain" description="Response regulatory" evidence="11">
    <location>
        <begin position="571"/>
        <end position="687"/>
    </location>
</feature>
<dbReference type="EC" id="2.7.13.3" evidence="2"/>
<dbReference type="SUPFAM" id="SSF55785">
    <property type="entry name" value="PYP-like sensor domain (PAS domain)"/>
    <property type="match status" value="1"/>
</dbReference>
<evidence type="ECO:0000259" key="11">
    <source>
        <dbReference type="PROSITE" id="PS50110"/>
    </source>
</evidence>
<dbReference type="Pfam" id="PF02518">
    <property type="entry name" value="HATPase_c"/>
    <property type="match status" value="1"/>
</dbReference>
<keyword evidence="6" id="KW-0418">Kinase</keyword>
<protein>
    <recommendedName>
        <fullName evidence="2">histidine kinase</fullName>
        <ecNumber evidence="2">2.7.13.3</ecNumber>
    </recommendedName>
</protein>
<dbReference type="PROSITE" id="PS50112">
    <property type="entry name" value="PAS"/>
    <property type="match status" value="1"/>
</dbReference>
<dbReference type="InterPro" id="IPR000700">
    <property type="entry name" value="PAS-assoc_C"/>
</dbReference>
<dbReference type="NCBIfam" id="TIGR00229">
    <property type="entry name" value="sensory_box"/>
    <property type="match status" value="1"/>
</dbReference>
<dbReference type="GO" id="GO:0005524">
    <property type="term" value="F:ATP binding"/>
    <property type="evidence" value="ECO:0007669"/>
    <property type="project" value="UniProtKB-KW"/>
</dbReference>
<dbReference type="PROSITE" id="PS50113">
    <property type="entry name" value="PAC"/>
    <property type="match status" value="1"/>
</dbReference>
<dbReference type="InterPro" id="IPR005467">
    <property type="entry name" value="His_kinase_dom"/>
</dbReference>
<feature type="modified residue" description="4-aspartylphosphate" evidence="9">
    <location>
        <position position="88"/>
    </location>
</feature>
<evidence type="ECO:0000256" key="5">
    <source>
        <dbReference type="ARBA" id="ARBA00022741"/>
    </source>
</evidence>
<sequence>MITTSTRDASRRILVIDDNRSIHDDFRKILAPADIAGDDLDAVEAALFGTTRQVQTFVVDAASQGEEGLQMVKQAMAEGQPYAMAFVDVRMPPGWDGIETTRQIWQVCPDMQIVICTAYADCSWNEVREQIMPGDRMLILKKPFDIIEVLQLAISLTEKSRLLQESKRHMLELEQRVRQRTHELQISQQMAFEKASLLDLSRDAIMVCGLDNRVTYWNKSAELLYGWTAAEAVGHLRTELKEVNSDLFQQACEKVLQTGEWDGELQQVTKDGRKLVVEARWTLLRDTTGQPRSILVINTDITERKKVEGQLLRAQRMESLGTLAGGIAHDLNNALTPIMMSIELLKLHEQDPVRMGVLATIENSARRGAEMVRQVLSFSRGVEGQRVEVQAGHLLKGVEKIASETFDKNIRVSTQIPADLWVVQGDPTQIHQMLLNLCVNARDAMPSGGFINIRASNLQLDAQCASMIAGAKPGPFLLVEIEDTGTGMPPEVVDRIFEPFFTTKEQGRGTGLGLSSALAIIKSHQGFIRVSSEPDKGSKFQVYLPAQMEMTAAAGQQPADQPVMTRGHGELVLLIDDEDAVRKITGQTLESFGYRVLPAADGVEASTLYAEYKDQISVVLTDMMMPVMDGPATIQVLMRMNPQVRIIAASGLSVKDMVAKATSAGVKHFIPKPYTAETLLQKLNSVLCSQVTAAF</sequence>
<comment type="catalytic activity">
    <reaction evidence="1">
        <text>ATP + protein L-histidine = ADP + protein N-phospho-L-histidine.</text>
        <dbReference type="EC" id="2.7.13.3"/>
    </reaction>
</comment>
<dbReference type="Gene3D" id="3.30.450.20">
    <property type="entry name" value="PAS domain"/>
    <property type="match status" value="1"/>
</dbReference>
<keyword evidence="3 9" id="KW-0597">Phosphoprotein</keyword>
<keyword evidence="8" id="KW-0902">Two-component regulatory system</keyword>
<evidence type="ECO:0000313" key="15">
    <source>
        <dbReference type="Proteomes" id="UP000590740"/>
    </source>
</evidence>
<evidence type="ECO:0000256" key="8">
    <source>
        <dbReference type="ARBA" id="ARBA00023012"/>
    </source>
</evidence>
<evidence type="ECO:0000256" key="7">
    <source>
        <dbReference type="ARBA" id="ARBA00022840"/>
    </source>
</evidence>
<evidence type="ECO:0000256" key="1">
    <source>
        <dbReference type="ARBA" id="ARBA00000085"/>
    </source>
</evidence>
<feature type="domain" description="PAS" evidence="12">
    <location>
        <begin position="197"/>
        <end position="234"/>
    </location>
</feature>
<dbReference type="InterPro" id="IPR035965">
    <property type="entry name" value="PAS-like_dom_sf"/>
</dbReference>
<dbReference type="CDD" id="cd00082">
    <property type="entry name" value="HisKA"/>
    <property type="match status" value="1"/>
</dbReference>
<dbReference type="InterPro" id="IPR003661">
    <property type="entry name" value="HisK_dim/P_dom"/>
</dbReference>
<dbReference type="Pfam" id="PF00072">
    <property type="entry name" value="Response_reg"/>
    <property type="match status" value="2"/>
</dbReference>
<dbReference type="Gene3D" id="1.10.287.130">
    <property type="match status" value="1"/>
</dbReference>
<dbReference type="InterPro" id="IPR011006">
    <property type="entry name" value="CheY-like_superfamily"/>
</dbReference>
<dbReference type="PRINTS" id="PR00344">
    <property type="entry name" value="BCTRLSENSOR"/>
</dbReference>
<dbReference type="Pfam" id="PF00512">
    <property type="entry name" value="HisKA"/>
    <property type="match status" value="1"/>
</dbReference>
<dbReference type="InterPro" id="IPR004358">
    <property type="entry name" value="Sig_transdc_His_kin-like_C"/>
</dbReference>
<dbReference type="InterPro" id="IPR036890">
    <property type="entry name" value="HATPase_C_sf"/>
</dbReference>
<dbReference type="InterPro" id="IPR001789">
    <property type="entry name" value="Sig_transdc_resp-reg_receiver"/>
</dbReference>
<evidence type="ECO:0000313" key="14">
    <source>
        <dbReference type="EMBL" id="MBB5032165.1"/>
    </source>
</evidence>
<dbReference type="SMART" id="SM00091">
    <property type="entry name" value="PAS"/>
    <property type="match status" value="1"/>
</dbReference>
<gene>
    <name evidence="14" type="ORF">HNQ65_001742</name>
</gene>
<evidence type="ECO:0000256" key="3">
    <source>
        <dbReference type="ARBA" id="ARBA00022553"/>
    </source>
</evidence>
<dbReference type="GO" id="GO:0000155">
    <property type="term" value="F:phosphorelay sensor kinase activity"/>
    <property type="evidence" value="ECO:0007669"/>
    <property type="project" value="InterPro"/>
</dbReference>
<dbReference type="SMART" id="SM00448">
    <property type="entry name" value="REC"/>
    <property type="match status" value="2"/>
</dbReference>
<evidence type="ECO:0000256" key="4">
    <source>
        <dbReference type="ARBA" id="ARBA00022679"/>
    </source>
</evidence>
<name>A0A7W8DJL6_9BACT</name>
<dbReference type="SUPFAM" id="SSF47384">
    <property type="entry name" value="Homodimeric domain of signal transducing histidine kinase"/>
    <property type="match status" value="1"/>
</dbReference>
<keyword evidence="4" id="KW-0808">Transferase</keyword>
<dbReference type="Proteomes" id="UP000590740">
    <property type="component" value="Unassembled WGS sequence"/>
</dbReference>
<feature type="domain" description="PAC" evidence="13">
    <location>
        <begin position="261"/>
        <end position="313"/>
    </location>
</feature>
<dbReference type="RefSeq" id="WP_184339104.1">
    <property type="nucleotide sequence ID" value="NZ_JACHIG010000003.1"/>
</dbReference>
<dbReference type="PANTHER" id="PTHR43065:SF46">
    <property type="entry name" value="C4-DICARBOXYLATE TRANSPORT SENSOR PROTEIN DCTB"/>
    <property type="match status" value="1"/>
</dbReference>
<dbReference type="SMART" id="SM00388">
    <property type="entry name" value="HisKA"/>
    <property type="match status" value="1"/>
</dbReference>
<evidence type="ECO:0000256" key="9">
    <source>
        <dbReference type="PROSITE-ProRule" id="PRU00169"/>
    </source>
</evidence>
<evidence type="ECO:0000259" key="13">
    <source>
        <dbReference type="PROSITE" id="PS50113"/>
    </source>
</evidence>
<dbReference type="SUPFAM" id="SSF52172">
    <property type="entry name" value="CheY-like"/>
    <property type="match status" value="2"/>
</dbReference>
<dbReference type="AlphaFoldDB" id="A0A7W8DJL6"/>
<feature type="modified residue" description="4-aspartylphosphate" evidence="9">
    <location>
        <position position="622"/>
    </location>
</feature>
<reference evidence="14 15" key="1">
    <citation type="submission" date="2020-08" db="EMBL/GenBank/DDBJ databases">
        <title>Genomic Encyclopedia of Type Strains, Phase IV (KMG-IV): sequencing the most valuable type-strain genomes for metagenomic binning, comparative biology and taxonomic classification.</title>
        <authorList>
            <person name="Goeker M."/>
        </authorList>
    </citation>
    <scope>NUCLEOTIDE SEQUENCE [LARGE SCALE GENOMIC DNA]</scope>
    <source>
        <strain evidence="14 15">DSM 12252</strain>
    </source>
</reference>
<dbReference type="PROSITE" id="PS50110">
    <property type="entry name" value="RESPONSE_REGULATORY"/>
    <property type="match status" value="2"/>
</dbReference>
<dbReference type="InterPro" id="IPR036097">
    <property type="entry name" value="HisK_dim/P_sf"/>
</dbReference>
<dbReference type="InterPro" id="IPR013656">
    <property type="entry name" value="PAS_4"/>
</dbReference>
<keyword evidence="7" id="KW-0067">ATP-binding</keyword>
<organism evidence="14 15">
    <name type="scientific">Prosthecobacter vanneervenii</name>
    <dbReference type="NCBI Taxonomy" id="48466"/>
    <lineage>
        <taxon>Bacteria</taxon>
        <taxon>Pseudomonadati</taxon>
        <taxon>Verrucomicrobiota</taxon>
        <taxon>Verrucomicrobiia</taxon>
        <taxon>Verrucomicrobiales</taxon>
        <taxon>Verrucomicrobiaceae</taxon>
        <taxon>Prosthecobacter</taxon>
    </lineage>
</organism>
<dbReference type="SMART" id="SM00387">
    <property type="entry name" value="HATPase_c"/>
    <property type="match status" value="1"/>
</dbReference>
<comment type="caution">
    <text evidence="14">The sequence shown here is derived from an EMBL/GenBank/DDBJ whole genome shotgun (WGS) entry which is preliminary data.</text>
</comment>
<dbReference type="PANTHER" id="PTHR43065">
    <property type="entry name" value="SENSOR HISTIDINE KINASE"/>
    <property type="match status" value="1"/>
</dbReference>
<dbReference type="Pfam" id="PF08448">
    <property type="entry name" value="PAS_4"/>
    <property type="match status" value="1"/>
</dbReference>
<evidence type="ECO:0000259" key="12">
    <source>
        <dbReference type="PROSITE" id="PS50112"/>
    </source>
</evidence>
<dbReference type="Gene3D" id="3.30.565.10">
    <property type="entry name" value="Histidine kinase-like ATPase, C-terminal domain"/>
    <property type="match status" value="1"/>
</dbReference>
<dbReference type="EMBL" id="JACHIG010000003">
    <property type="protein sequence ID" value="MBB5032165.1"/>
    <property type="molecule type" value="Genomic_DNA"/>
</dbReference>
<keyword evidence="5" id="KW-0547">Nucleotide-binding</keyword>
<dbReference type="InterPro" id="IPR000014">
    <property type="entry name" value="PAS"/>
</dbReference>
<evidence type="ECO:0000259" key="10">
    <source>
        <dbReference type="PROSITE" id="PS50109"/>
    </source>
</evidence>
<evidence type="ECO:0000256" key="6">
    <source>
        <dbReference type="ARBA" id="ARBA00022777"/>
    </source>
</evidence>
<dbReference type="InterPro" id="IPR001610">
    <property type="entry name" value="PAC"/>
</dbReference>
<feature type="domain" description="Response regulatory" evidence="11">
    <location>
        <begin position="12"/>
        <end position="157"/>
    </location>
</feature>
<feature type="domain" description="Histidine kinase" evidence="10">
    <location>
        <begin position="326"/>
        <end position="548"/>
    </location>
</feature>
<accession>A0A7W8DJL6</accession>
<dbReference type="PROSITE" id="PS50109">
    <property type="entry name" value="HIS_KIN"/>
    <property type="match status" value="1"/>
</dbReference>
<proteinExistence type="predicted"/>
<evidence type="ECO:0000256" key="2">
    <source>
        <dbReference type="ARBA" id="ARBA00012438"/>
    </source>
</evidence>
<dbReference type="InterPro" id="IPR003594">
    <property type="entry name" value="HATPase_dom"/>
</dbReference>
<dbReference type="CDD" id="cd00130">
    <property type="entry name" value="PAS"/>
    <property type="match status" value="1"/>
</dbReference>
<dbReference type="Gene3D" id="3.40.50.2300">
    <property type="match status" value="2"/>
</dbReference>
<keyword evidence="15" id="KW-1185">Reference proteome</keyword>
<dbReference type="SUPFAM" id="SSF55874">
    <property type="entry name" value="ATPase domain of HSP90 chaperone/DNA topoisomerase II/histidine kinase"/>
    <property type="match status" value="1"/>
</dbReference>
<dbReference type="SMART" id="SM00086">
    <property type="entry name" value="PAC"/>
    <property type="match status" value="1"/>
</dbReference>